<dbReference type="SUPFAM" id="SSF51658">
    <property type="entry name" value="Xylose isomerase-like"/>
    <property type="match status" value="1"/>
</dbReference>
<feature type="compositionally biased region" description="Polar residues" evidence="1">
    <location>
        <begin position="151"/>
        <end position="165"/>
    </location>
</feature>
<accession>A0ABW2A798</accession>
<dbReference type="RefSeq" id="WP_379911721.1">
    <property type="nucleotide sequence ID" value="NZ_JBHSWE010000001.1"/>
</dbReference>
<keyword evidence="2" id="KW-0413">Isomerase</keyword>
<dbReference type="EMBL" id="JBHSWE010000001">
    <property type="protein sequence ID" value="MFC6673357.1"/>
    <property type="molecule type" value="Genomic_DNA"/>
</dbReference>
<evidence type="ECO:0000256" key="1">
    <source>
        <dbReference type="SAM" id="MobiDB-lite"/>
    </source>
</evidence>
<reference evidence="3" key="1">
    <citation type="journal article" date="2019" name="Int. J. Syst. Evol. Microbiol.">
        <title>The Global Catalogue of Microorganisms (GCM) 10K type strain sequencing project: providing services to taxonomists for standard genome sequencing and annotation.</title>
        <authorList>
            <consortium name="The Broad Institute Genomics Platform"/>
            <consortium name="The Broad Institute Genome Sequencing Center for Infectious Disease"/>
            <person name="Wu L."/>
            <person name="Ma J."/>
        </authorList>
    </citation>
    <scope>NUCLEOTIDE SEQUENCE [LARGE SCALE GENOMIC DNA]</scope>
    <source>
        <strain evidence="3">NBRC 111756</strain>
    </source>
</reference>
<proteinExistence type="predicted"/>
<feature type="region of interest" description="Disordered" evidence="1">
    <location>
        <begin position="142"/>
        <end position="165"/>
    </location>
</feature>
<dbReference type="InterPro" id="IPR036237">
    <property type="entry name" value="Xyl_isomerase-like_sf"/>
</dbReference>
<evidence type="ECO:0000313" key="2">
    <source>
        <dbReference type="EMBL" id="MFC6673357.1"/>
    </source>
</evidence>
<dbReference type="PANTHER" id="PTHR12110">
    <property type="entry name" value="HYDROXYPYRUVATE ISOMERASE"/>
    <property type="match status" value="1"/>
</dbReference>
<organism evidence="2 3">
    <name type="scientific">Marinobacterium aestuariivivens</name>
    <dbReference type="NCBI Taxonomy" id="1698799"/>
    <lineage>
        <taxon>Bacteria</taxon>
        <taxon>Pseudomonadati</taxon>
        <taxon>Pseudomonadota</taxon>
        <taxon>Gammaproteobacteria</taxon>
        <taxon>Oceanospirillales</taxon>
        <taxon>Oceanospirillaceae</taxon>
        <taxon>Marinobacterium</taxon>
    </lineage>
</organism>
<evidence type="ECO:0000313" key="3">
    <source>
        <dbReference type="Proteomes" id="UP001596422"/>
    </source>
</evidence>
<sequence>MSAPQFSISTLSLTGSLEQKLDAIKHAGFGSIELGALDLSGSGDGVSGSIERIRNSGLRISALQEVKDFGGHSGRILAYKLELAKSYLRQMVRLGCRQLIVTPATSTHAAPEPDRIAEDLRILATLATPWASGSLSNRCPGHRVPKAMQRPGTSCSAPATRTSAW</sequence>
<dbReference type="InterPro" id="IPR050312">
    <property type="entry name" value="IolE/XylAMocC-like"/>
</dbReference>
<comment type="caution">
    <text evidence="2">The sequence shown here is derived from an EMBL/GenBank/DDBJ whole genome shotgun (WGS) entry which is preliminary data.</text>
</comment>
<keyword evidence="3" id="KW-1185">Reference proteome</keyword>
<dbReference type="Proteomes" id="UP001596422">
    <property type="component" value="Unassembled WGS sequence"/>
</dbReference>
<dbReference type="PANTHER" id="PTHR12110:SF21">
    <property type="entry name" value="XYLOSE ISOMERASE-LIKE TIM BARREL DOMAIN-CONTAINING PROTEIN"/>
    <property type="match status" value="1"/>
</dbReference>
<dbReference type="GO" id="GO:0016853">
    <property type="term" value="F:isomerase activity"/>
    <property type="evidence" value="ECO:0007669"/>
    <property type="project" value="UniProtKB-KW"/>
</dbReference>
<dbReference type="Gene3D" id="3.20.20.150">
    <property type="entry name" value="Divalent-metal-dependent TIM barrel enzymes"/>
    <property type="match status" value="1"/>
</dbReference>
<gene>
    <name evidence="2" type="ORF">ACFQDL_27155</name>
</gene>
<name>A0ABW2A798_9GAMM</name>
<protein>
    <submittedName>
        <fullName evidence="2">Sugar phosphate isomerase/epimerase family protein</fullName>
    </submittedName>
</protein>